<evidence type="ECO:0000256" key="3">
    <source>
        <dbReference type="ARBA" id="ARBA00022490"/>
    </source>
</evidence>
<reference evidence="14" key="1">
    <citation type="journal article" date="2023" name="Science">
        <title>Genome structures resolve the early diversification of teleost fishes.</title>
        <authorList>
            <person name="Parey E."/>
            <person name="Louis A."/>
            <person name="Montfort J."/>
            <person name="Bouchez O."/>
            <person name="Roques C."/>
            <person name="Iampietro C."/>
            <person name="Lluch J."/>
            <person name="Castinel A."/>
            <person name="Donnadieu C."/>
            <person name="Desvignes T."/>
            <person name="Floi Bucao C."/>
            <person name="Jouanno E."/>
            <person name="Wen M."/>
            <person name="Mejri S."/>
            <person name="Dirks R."/>
            <person name="Jansen H."/>
            <person name="Henkel C."/>
            <person name="Chen W.J."/>
            <person name="Zahm M."/>
            <person name="Cabau C."/>
            <person name="Klopp C."/>
            <person name="Thompson A.W."/>
            <person name="Robinson-Rechavi M."/>
            <person name="Braasch I."/>
            <person name="Lecointre G."/>
            <person name="Bobe J."/>
            <person name="Postlethwait J.H."/>
            <person name="Berthelot C."/>
            <person name="Roest Crollius H."/>
            <person name="Guiguen Y."/>
        </authorList>
    </citation>
    <scope>NUCLEOTIDE SEQUENCE</scope>
    <source>
        <strain evidence="14">Concon-B</strain>
    </source>
</reference>
<evidence type="ECO:0000256" key="9">
    <source>
        <dbReference type="ARBA" id="ARBA00022833"/>
    </source>
</evidence>
<evidence type="ECO:0000256" key="12">
    <source>
        <dbReference type="RuleBase" id="RU366025"/>
    </source>
</evidence>
<keyword evidence="3" id="KW-0963">Cytoplasm</keyword>
<evidence type="ECO:0000256" key="5">
    <source>
        <dbReference type="ARBA" id="ARBA00022723"/>
    </source>
</evidence>
<dbReference type="InterPro" id="IPR001394">
    <property type="entry name" value="Peptidase_C19_UCH"/>
</dbReference>
<dbReference type="InterPro" id="IPR018200">
    <property type="entry name" value="USP_CS"/>
</dbReference>
<evidence type="ECO:0000256" key="2">
    <source>
        <dbReference type="ARBA" id="ARBA00004556"/>
    </source>
</evidence>
<dbReference type="PANTHER" id="PTHR21646:SF101">
    <property type="entry name" value="UBIQUITIN CARBOXYL-TERMINAL HYDROLASE"/>
    <property type="match status" value="1"/>
</dbReference>
<accession>A0A9Q1I0M5</accession>
<sequence length="399" mass="45694">MPSMRHSYTVTVPEDPPATAFPFLKPDLRRKTSAVSGSVLVSTFVGLLINQAKNSKNAQGLVGLRNLGNTCFMNSILQCLSNTHDLRDYCLHNSHQRDLNNNRRPNTALMEEFAKLTQTLWRATSSDAISPSDFKTQIQKYAPRFVGYNQQDSQEFLRFLLDGLHNDVNRIAVRPRIHMEDFDHLSDDEKGRMMWNKYLEREDSKIVDLFVGQLKSSLTCSDCGYCSTVFDPFWDLSLPIAKKSSGEVSLTDCMRLFTKEDVLDGDEKPTCYRCKSRRKCMKKFTIQKFPKILVLHLKRFSEARVRTSKLTTFVNFPLRDLDLRQFASDRSADAVYNLYAVSNHSGTTMGGHYTAYCRNPTLGEWYNFNDSRVTPMSSSQVRSSDAYVLFYELVTSSRV</sequence>
<dbReference type="Pfam" id="PF00443">
    <property type="entry name" value="UCH"/>
    <property type="match status" value="1"/>
</dbReference>
<dbReference type="SUPFAM" id="SSF54001">
    <property type="entry name" value="Cysteine proteinases"/>
    <property type="match status" value="1"/>
</dbReference>
<keyword evidence="7 12" id="KW-0378">Hydrolase</keyword>
<keyword evidence="9" id="KW-0862">Zinc</keyword>
<evidence type="ECO:0000313" key="15">
    <source>
        <dbReference type="Proteomes" id="UP001152803"/>
    </source>
</evidence>
<dbReference type="PROSITE" id="PS00973">
    <property type="entry name" value="USP_2"/>
    <property type="match status" value="1"/>
</dbReference>
<keyword evidence="10" id="KW-0090">Biological rhythms</keyword>
<comment type="catalytic activity">
    <reaction evidence="1 12">
        <text>Thiol-dependent hydrolysis of ester, thioester, amide, peptide and isopeptide bonds formed by the C-terminal Gly of ubiquitin (a 76-residue protein attached to proteins as an intracellular targeting signal).</text>
        <dbReference type="EC" id="3.4.19.12"/>
    </reaction>
</comment>
<dbReference type="GO" id="GO:0048471">
    <property type="term" value="C:perinuclear region of cytoplasm"/>
    <property type="evidence" value="ECO:0007669"/>
    <property type="project" value="UniProtKB-SubCell"/>
</dbReference>
<evidence type="ECO:0000256" key="4">
    <source>
        <dbReference type="ARBA" id="ARBA00022670"/>
    </source>
</evidence>
<evidence type="ECO:0000256" key="6">
    <source>
        <dbReference type="ARBA" id="ARBA00022786"/>
    </source>
</evidence>
<keyword evidence="15" id="KW-1185">Reference proteome</keyword>
<dbReference type="Gene3D" id="3.90.70.10">
    <property type="entry name" value="Cysteine proteinases"/>
    <property type="match status" value="1"/>
</dbReference>
<dbReference type="InterPro" id="IPR038765">
    <property type="entry name" value="Papain-like_cys_pep_sf"/>
</dbReference>
<comment type="similarity">
    <text evidence="11">Belongs to the peptidase C19 family. USP2 subfamily.</text>
</comment>
<evidence type="ECO:0000256" key="7">
    <source>
        <dbReference type="ARBA" id="ARBA00022801"/>
    </source>
</evidence>
<evidence type="ECO:0000256" key="10">
    <source>
        <dbReference type="ARBA" id="ARBA00023108"/>
    </source>
</evidence>
<feature type="domain" description="USP" evidence="13">
    <location>
        <begin position="62"/>
        <end position="394"/>
    </location>
</feature>
<comment type="caution">
    <text evidence="14">The sequence shown here is derived from an EMBL/GenBank/DDBJ whole genome shotgun (WGS) entry which is preliminary data.</text>
</comment>
<gene>
    <name evidence="14" type="ORF">COCON_G00078310</name>
</gene>
<proteinExistence type="inferred from homology"/>
<dbReference type="OrthoDB" id="265306at2759"/>
<evidence type="ECO:0000256" key="8">
    <source>
        <dbReference type="ARBA" id="ARBA00022807"/>
    </source>
</evidence>
<dbReference type="Proteomes" id="UP001152803">
    <property type="component" value="Unassembled WGS sequence"/>
</dbReference>
<keyword evidence="8 12" id="KW-0788">Thiol protease</keyword>
<keyword evidence="5" id="KW-0479">Metal-binding</keyword>
<keyword evidence="4 12" id="KW-0645">Protease</keyword>
<dbReference type="GO" id="GO:0004843">
    <property type="term" value="F:cysteine-type deubiquitinase activity"/>
    <property type="evidence" value="ECO:0007669"/>
    <property type="project" value="UniProtKB-UniRule"/>
</dbReference>
<protein>
    <recommendedName>
        <fullName evidence="12">Ubiquitin carboxyl-terminal hydrolase</fullName>
        <ecNumber evidence="12">3.4.19.12</ecNumber>
    </recommendedName>
</protein>
<evidence type="ECO:0000256" key="11">
    <source>
        <dbReference type="ARBA" id="ARBA00037943"/>
    </source>
</evidence>
<organism evidence="14 15">
    <name type="scientific">Conger conger</name>
    <name type="common">Conger eel</name>
    <name type="synonym">Muraena conger</name>
    <dbReference type="NCBI Taxonomy" id="82655"/>
    <lineage>
        <taxon>Eukaryota</taxon>
        <taxon>Metazoa</taxon>
        <taxon>Chordata</taxon>
        <taxon>Craniata</taxon>
        <taxon>Vertebrata</taxon>
        <taxon>Euteleostomi</taxon>
        <taxon>Actinopterygii</taxon>
        <taxon>Neopterygii</taxon>
        <taxon>Teleostei</taxon>
        <taxon>Anguilliformes</taxon>
        <taxon>Congridae</taxon>
        <taxon>Conger</taxon>
    </lineage>
</organism>
<comment type="subcellular location">
    <subcellularLocation>
        <location evidence="2">Cytoplasm</location>
        <location evidence="2">Perinuclear region</location>
    </subcellularLocation>
</comment>
<dbReference type="EC" id="3.4.19.12" evidence="12"/>
<dbReference type="GO" id="GO:0006508">
    <property type="term" value="P:proteolysis"/>
    <property type="evidence" value="ECO:0007669"/>
    <property type="project" value="UniProtKB-KW"/>
</dbReference>
<dbReference type="PROSITE" id="PS00972">
    <property type="entry name" value="USP_1"/>
    <property type="match status" value="1"/>
</dbReference>
<dbReference type="GO" id="GO:0016579">
    <property type="term" value="P:protein deubiquitination"/>
    <property type="evidence" value="ECO:0007669"/>
    <property type="project" value="InterPro"/>
</dbReference>
<dbReference type="PROSITE" id="PS50235">
    <property type="entry name" value="USP_3"/>
    <property type="match status" value="1"/>
</dbReference>
<evidence type="ECO:0000313" key="14">
    <source>
        <dbReference type="EMBL" id="KAJ8276079.1"/>
    </source>
</evidence>
<dbReference type="InterPro" id="IPR028889">
    <property type="entry name" value="USP"/>
</dbReference>
<name>A0A9Q1I0M5_CONCO</name>
<dbReference type="GO" id="GO:0046872">
    <property type="term" value="F:metal ion binding"/>
    <property type="evidence" value="ECO:0007669"/>
    <property type="project" value="UniProtKB-KW"/>
</dbReference>
<dbReference type="EMBL" id="JAFJMO010000005">
    <property type="protein sequence ID" value="KAJ8276079.1"/>
    <property type="molecule type" value="Genomic_DNA"/>
</dbReference>
<dbReference type="GO" id="GO:0048511">
    <property type="term" value="P:rhythmic process"/>
    <property type="evidence" value="ECO:0007669"/>
    <property type="project" value="UniProtKB-KW"/>
</dbReference>
<dbReference type="FunFam" id="3.90.70.10:FF:000024">
    <property type="entry name" value="Ubiquitin carboxyl-terminal hydrolase 2"/>
    <property type="match status" value="1"/>
</dbReference>
<dbReference type="InterPro" id="IPR050185">
    <property type="entry name" value="Ub_carboxyl-term_hydrolase"/>
</dbReference>
<evidence type="ECO:0000259" key="13">
    <source>
        <dbReference type="PROSITE" id="PS50235"/>
    </source>
</evidence>
<keyword evidence="6 12" id="KW-0833">Ubl conjugation pathway</keyword>
<evidence type="ECO:0000256" key="1">
    <source>
        <dbReference type="ARBA" id="ARBA00000707"/>
    </source>
</evidence>
<dbReference type="AlphaFoldDB" id="A0A9Q1I0M5"/>
<dbReference type="CDD" id="cd02674">
    <property type="entry name" value="Peptidase_C19R"/>
    <property type="match status" value="1"/>
</dbReference>
<dbReference type="PANTHER" id="PTHR21646">
    <property type="entry name" value="UBIQUITIN CARBOXYL-TERMINAL HYDROLASE"/>
    <property type="match status" value="1"/>
</dbReference>